<dbReference type="Gene3D" id="1.20.1250.20">
    <property type="entry name" value="MFS general substrate transporter like domains"/>
    <property type="match status" value="2"/>
</dbReference>
<proteinExistence type="inferred from homology"/>
<comment type="caution">
    <text evidence="9">The sequence shown here is derived from an EMBL/GenBank/DDBJ whole genome shotgun (WGS) entry which is preliminary data.</text>
</comment>
<feature type="transmembrane region" description="Helical" evidence="7">
    <location>
        <begin position="12"/>
        <end position="32"/>
    </location>
</feature>
<dbReference type="RefSeq" id="WP_132282296.1">
    <property type="nucleotide sequence ID" value="NZ_SMGQ01000012.1"/>
</dbReference>
<feature type="transmembrane region" description="Helical" evidence="7">
    <location>
        <begin position="38"/>
        <end position="66"/>
    </location>
</feature>
<evidence type="ECO:0000256" key="1">
    <source>
        <dbReference type="ARBA" id="ARBA00004651"/>
    </source>
</evidence>
<evidence type="ECO:0000256" key="5">
    <source>
        <dbReference type="ARBA" id="ARBA00022989"/>
    </source>
</evidence>
<feature type="transmembrane region" description="Helical" evidence="7">
    <location>
        <begin position="130"/>
        <end position="151"/>
    </location>
</feature>
<feature type="domain" description="Major facilitator superfamily (MFS) profile" evidence="8">
    <location>
        <begin position="7"/>
        <end position="394"/>
    </location>
</feature>
<keyword evidence="4 7" id="KW-0812">Transmembrane</keyword>
<keyword evidence="10" id="KW-1185">Reference proteome</keyword>
<comment type="similarity">
    <text evidence="2">Belongs to the major facilitator superfamily.</text>
</comment>
<gene>
    <name evidence="9" type="ORF">EDC19_1583</name>
</gene>
<dbReference type="Proteomes" id="UP000294545">
    <property type="component" value="Unassembled WGS sequence"/>
</dbReference>
<dbReference type="AlphaFoldDB" id="A0A4R1MMP2"/>
<feature type="transmembrane region" description="Helical" evidence="7">
    <location>
        <begin position="281"/>
        <end position="300"/>
    </location>
</feature>
<evidence type="ECO:0000256" key="7">
    <source>
        <dbReference type="SAM" id="Phobius"/>
    </source>
</evidence>
<feature type="transmembrane region" description="Helical" evidence="7">
    <location>
        <begin position="210"/>
        <end position="229"/>
    </location>
</feature>
<evidence type="ECO:0000256" key="6">
    <source>
        <dbReference type="ARBA" id="ARBA00023136"/>
    </source>
</evidence>
<feature type="transmembrane region" description="Helical" evidence="7">
    <location>
        <begin position="73"/>
        <end position="90"/>
    </location>
</feature>
<evidence type="ECO:0000313" key="10">
    <source>
        <dbReference type="Proteomes" id="UP000294545"/>
    </source>
</evidence>
<dbReference type="OrthoDB" id="44917at2"/>
<dbReference type="InterPro" id="IPR020846">
    <property type="entry name" value="MFS_dom"/>
</dbReference>
<dbReference type="Pfam" id="PF07690">
    <property type="entry name" value="MFS_1"/>
    <property type="match status" value="1"/>
</dbReference>
<sequence>MNNKNKIILQTFYTFFVNGIMALMIGSIMPFIMEDYQLSYAVAGFFISLHSLGNLFASFVAGVGIYRFGRKKSIVVLSSLIALSYTGIVLTSYIPLLYVFFFLTGLGRGSVSNVNNAIINDIAVGKSSLLNLLHTFFAIGAFLTPIIASLITGAGYSWKVVVVLGIFLSASAVITYFIMKMEEIPDYSIETKEDVDDVIEEKEQDNLLPFYKSINFYVASALLFFYLGAENAVNGWLVTYFTDTGIVSVTYAQRLLSMLWVVIIGGRLLTAYLSRSFNPKTLILINSIGASVFFAILMSSSTALSVTVSLIAFGFFLAGIYPTTIASVGKVIKGSSSGMAILLAVAGIGGTIMPAVTGAVANVVGIAGGMSLITVSIILMLLLAIVLRYRANKEIQ</sequence>
<dbReference type="InterPro" id="IPR036259">
    <property type="entry name" value="MFS_trans_sf"/>
</dbReference>
<feature type="transmembrane region" description="Helical" evidence="7">
    <location>
        <begin position="157"/>
        <end position="179"/>
    </location>
</feature>
<dbReference type="GO" id="GO:0022857">
    <property type="term" value="F:transmembrane transporter activity"/>
    <property type="evidence" value="ECO:0007669"/>
    <property type="project" value="InterPro"/>
</dbReference>
<dbReference type="EMBL" id="SMGQ01000012">
    <property type="protein sequence ID" value="TCK93390.1"/>
    <property type="molecule type" value="Genomic_DNA"/>
</dbReference>
<name>A0A4R1MMP2_9FIRM</name>
<dbReference type="InterPro" id="IPR011701">
    <property type="entry name" value="MFS"/>
</dbReference>
<dbReference type="PANTHER" id="PTHR23514:SF3">
    <property type="entry name" value="BYPASS OF STOP CODON PROTEIN 6"/>
    <property type="match status" value="1"/>
</dbReference>
<accession>A0A4R1MMP2</accession>
<evidence type="ECO:0000313" key="9">
    <source>
        <dbReference type="EMBL" id="TCK93390.1"/>
    </source>
</evidence>
<evidence type="ECO:0000256" key="2">
    <source>
        <dbReference type="ARBA" id="ARBA00008335"/>
    </source>
</evidence>
<organism evidence="9 10">
    <name type="scientific">Natranaerovirga hydrolytica</name>
    <dbReference type="NCBI Taxonomy" id="680378"/>
    <lineage>
        <taxon>Bacteria</taxon>
        <taxon>Bacillati</taxon>
        <taxon>Bacillota</taxon>
        <taxon>Clostridia</taxon>
        <taxon>Lachnospirales</taxon>
        <taxon>Natranaerovirgaceae</taxon>
        <taxon>Natranaerovirga</taxon>
    </lineage>
</organism>
<reference evidence="9 10" key="1">
    <citation type="submission" date="2019-03" db="EMBL/GenBank/DDBJ databases">
        <title>Genomic Encyclopedia of Type Strains, Phase IV (KMG-IV): sequencing the most valuable type-strain genomes for metagenomic binning, comparative biology and taxonomic classification.</title>
        <authorList>
            <person name="Goeker M."/>
        </authorList>
    </citation>
    <scope>NUCLEOTIDE SEQUENCE [LARGE SCALE GENOMIC DNA]</scope>
    <source>
        <strain evidence="9 10">DSM 24176</strain>
    </source>
</reference>
<dbReference type="InterPro" id="IPR051788">
    <property type="entry name" value="MFS_Transporter"/>
</dbReference>
<dbReference type="SUPFAM" id="SSF103473">
    <property type="entry name" value="MFS general substrate transporter"/>
    <property type="match status" value="1"/>
</dbReference>
<keyword evidence="6 7" id="KW-0472">Membrane</keyword>
<evidence type="ECO:0000256" key="4">
    <source>
        <dbReference type="ARBA" id="ARBA00022692"/>
    </source>
</evidence>
<keyword evidence="5 7" id="KW-1133">Transmembrane helix</keyword>
<protein>
    <submittedName>
        <fullName evidence="9">Fucose permease</fullName>
    </submittedName>
</protein>
<feature type="transmembrane region" description="Helical" evidence="7">
    <location>
        <begin position="366"/>
        <end position="387"/>
    </location>
</feature>
<feature type="transmembrane region" description="Helical" evidence="7">
    <location>
        <begin position="340"/>
        <end position="360"/>
    </location>
</feature>
<comment type="subcellular location">
    <subcellularLocation>
        <location evidence="1">Cell membrane</location>
        <topology evidence="1">Multi-pass membrane protein</topology>
    </subcellularLocation>
</comment>
<evidence type="ECO:0000259" key="8">
    <source>
        <dbReference type="PROSITE" id="PS50850"/>
    </source>
</evidence>
<keyword evidence="3" id="KW-0813">Transport</keyword>
<dbReference type="GO" id="GO:0005886">
    <property type="term" value="C:plasma membrane"/>
    <property type="evidence" value="ECO:0007669"/>
    <property type="project" value="UniProtKB-SubCell"/>
</dbReference>
<dbReference type="PANTHER" id="PTHR23514">
    <property type="entry name" value="BYPASS OF STOP CODON PROTEIN 6"/>
    <property type="match status" value="1"/>
</dbReference>
<dbReference type="PROSITE" id="PS50850">
    <property type="entry name" value="MFS"/>
    <property type="match status" value="1"/>
</dbReference>
<feature type="transmembrane region" description="Helical" evidence="7">
    <location>
        <begin position="306"/>
        <end position="328"/>
    </location>
</feature>
<evidence type="ECO:0000256" key="3">
    <source>
        <dbReference type="ARBA" id="ARBA00022448"/>
    </source>
</evidence>